<sequence length="456" mass="51471">METITEGQVKATVLRFLKTQCDKKLEPELKALDKLDAANDAEKIASLQTKITATQARYELENWMPDAAHRMAKQLYFGTHISKGIHPDSKGDNLNFDTSPPLPDGIVGSQTLSELPLDANGNAAALPLATFFEEEVEAGNGVKLRTLIQSQHPAVEGAFSSNAELSAEYASSFKAALDNVIDEPITYERNKQLLWPLNNAIADDAYVAVVPLYPSALTSQVFQKINHSRFSEENKLARENRKKKSVEQQPYRSIPDIAIIRLGGTKPQNISQLTSKQSGRSYLLSSMPPSYDTKSQYRITKSQTSLFDVRLVQCCGVGLSQLYQVISEFRRTIDVRDSRKDALDLILASIFVLAEHIQQTYTPGWSKDYQLSMHEKYWLDPYRADLEGEEDFAENRLSSDWQATIVDQFSLWINARLQKRFKNLAKDFGDAQYIEWQREIEDAIKSSLRSGKEIFA</sequence>
<accession>A0A1H9GJ34</accession>
<dbReference type="RefSeq" id="WP_175483482.1">
    <property type="nucleotide sequence ID" value="NZ_AP025284.1"/>
</dbReference>
<gene>
    <name evidence="1" type="ORF">SAMN03080615_01708</name>
</gene>
<proteinExistence type="predicted"/>
<evidence type="ECO:0000313" key="1">
    <source>
        <dbReference type="EMBL" id="SEQ50029.1"/>
    </source>
</evidence>
<name>A0A1H9GJ34_9GAMM</name>
<dbReference type="InterPro" id="IPR013397">
    <property type="entry name" value="CRISPR-assoc_prot_Csy1"/>
</dbReference>
<keyword evidence="2" id="KW-1185">Reference proteome</keyword>
<dbReference type="Pfam" id="PF09611">
    <property type="entry name" value="Cas_Csy1"/>
    <property type="match status" value="1"/>
</dbReference>
<dbReference type="AlphaFoldDB" id="A0A1H9GJ34"/>
<dbReference type="EMBL" id="FOGB01000004">
    <property type="protein sequence ID" value="SEQ50029.1"/>
    <property type="molecule type" value="Genomic_DNA"/>
</dbReference>
<dbReference type="Proteomes" id="UP000198749">
    <property type="component" value="Unassembled WGS sequence"/>
</dbReference>
<organism evidence="1 2">
    <name type="scientific">Amphritea atlantica</name>
    <dbReference type="NCBI Taxonomy" id="355243"/>
    <lineage>
        <taxon>Bacteria</taxon>
        <taxon>Pseudomonadati</taxon>
        <taxon>Pseudomonadota</taxon>
        <taxon>Gammaproteobacteria</taxon>
        <taxon>Oceanospirillales</taxon>
        <taxon>Oceanospirillaceae</taxon>
        <taxon>Amphritea</taxon>
    </lineage>
</organism>
<evidence type="ECO:0000313" key="2">
    <source>
        <dbReference type="Proteomes" id="UP000198749"/>
    </source>
</evidence>
<dbReference type="NCBIfam" id="TIGR02564">
    <property type="entry name" value="cas_Csy1"/>
    <property type="match status" value="1"/>
</dbReference>
<protein>
    <submittedName>
        <fullName evidence="1">CRISPR-associated protein Csy1</fullName>
    </submittedName>
</protein>
<reference evidence="2" key="1">
    <citation type="submission" date="2016-10" db="EMBL/GenBank/DDBJ databases">
        <authorList>
            <person name="Varghese N."/>
            <person name="Submissions S."/>
        </authorList>
    </citation>
    <scope>NUCLEOTIDE SEQUENCE [LARGE SCALE GENOMIC DNA]</scope>
    <source>
        <strain evidence="2">DSM 18887</strain>
    </source>
</reference>
<dbReference type="STRING" id="355243.SAMN03080615_01708"/>